<dbReference type="AlphaFoldDB" id="A0A8J6PDG3"/>
<dbReference type="Proteomes" id="UP000652681">
    <property type="component" value="Unassembled WGS sequence"/>
</dbReference>
<keyword evidence="4" id="KW-1185">Reference proteome</keyword>
<comment type="caution">
    <text evidence="3">The sequence shown here is derived from an EMBL/GenBank/DDBJ whole genome shotgun (WGS) entry which is preliminary data.</text>
</comment>
<feature type="transmembrane region" description="Helical" evidence="2">
    <location>
        <begin position="43"/>
        <end position="65"/>
    </location>
</feature>
<feature type="region of interest" description="Disordered" evidence="1">
    <location>
        <begin position="105"/>
        <end position="126"/>
    </location>
</feature>
<reference evidence="3" key="1">
    <citation type="submission" date="2020-09" db="EMBL/GenBank/DDBJ databases">
        <title>Taishania pollutisoli gen. nov., sp. nov., Isolated from Tetrabromobisphenol A-Contaminated Soil.</title>
        <authorList>
            <person name="Chen Q."/>
        </authorList>
    </citation>
    <scope>NUCLEOTIDE SEQUENCE</scope>
    <source>
        <strain evidence="3">CZZ-1</strain>
    </source>
</reference>
<gene>
    <name evidence="3" type="ORF">H9Y05_02545</name>
</gene>
<evidence type="ECO:0000256" key="1">
    <source>
        <dbReference type="SAM" id="MobiDB-lite"/>
    </source>
</evidence>
<evidence type="ECO:0000313" key="3">
    <source>
        <dbReference type="EMBL" id="MBC9811345.1"/>
    </source>
</evidence>
<keyword evidence="2" id="KW-0812">Transmembrane</keyword>
<evidence type="ECO:0000256" key="2">
    <source>
        <dbReference type="SAM" id="Phobius"/>
    </source>
</evidence>
<keyword evidence="2" id="KW-1133">Transmembrane helix</keyword>
<organism evidence="3 4">
    <name type="scientific">Taishania pollutisoli</name>
    <dbReference type="NCBI Taxonomy" id="2766479"/>
    <lineage>
        <taxon>Bacteria</taxon>
        <taxon>Pseudomonadati</taxon>
        <taxon>Bacteroidota</taxon>
        <taxon>Flavobacteriia</taxon>
        <taxon>Flavobacteriales</taxon>
        <taxon>Crocinitomicaceae</taxon>
        <taxon>Taishania</taxon>
    </lineage>
</organism>
<accession>A0A8J6PDG3</accession>
<proteinExistence type="predicted"/>
<dbReference type="RefSeq" id="WP_216713407.1">
    <property type="nucleotide sequence ID" value="NZ_JACVEL010000001.1"/>
</dbReference>
<dbReference type="EMBL" id="JACVEL010000001">
    <property type="protein sequence ID" value="MBC9811345.1"/>
    <property type="molecule type" value="Genomic_DNA"/>
</dbReference>
<name>A0A8J6PDG3_9FLAO</name>
<evidence type="ECO:0008006" key="5">
    <source>
        <dbReference type="Google" id="ProtNLM"/>
    </source>
</evidence>
<keyword evidence="2" id="KW-0472">Membrane</keyword>
<sequence length="422" mass="46769">MKELDEIDHLFRETFDGFEVIPDPSVKEKIDRSIASGKRRRRFLLIFFPLLGLSMTVLAIGMLYGPSGTSTGFSRTSTRSVKTEAVYVHTTSADTYSLTVNSSAEKELKRSGNRKKSPGVELQHKTSFRLVEKSDKEMGHEFSGQIVAVSGTHKTGDSSPTEKTESEDMAMHVATDSIPDTSNVKTPESLPAEGELLKAPEKNGTGSRWNVTGLAGWEGERAKPVESLNSNELSNVGKEFAGIRSSSLYGKVELNYELTSGLDLIAGLGFRSTEVQQQATRYVRDSIPEYGDIATSVPTSYTYFAREDQGQQIFRVNSVIMPIGIAGSLSVGRSFVLRCSAGTEFSYGWLNNVQLQPDFNRPVFRPFGWNIWVRPELHYPIGRWRLIAYGTVNQAICQQLRWDVTSKRNPLFGAGIGVSIRL</sequence>
<protein>
    <recommendedName>
        <fullName evidence="5">Outer membrane protein beta-barrel domain-containing protein</fullName>
    </recommendedName>
</protein>
<evidence type="ECO:0000313" key="4">
    <source>
        <dbReference type="Proteomes" id="UP000652681"/>
    </source>
</evidence>